<dbReference type="EMBL" id="JBBPBM010000045">
    <property type="protein sequence ID" value="KAK8522688.1"/>
    <property type="molecule type" value="Genomic_DNA"/>
</dbReference>
<reference evidence="1 2" key="1">
    <citation type="journal article" date="2024" name="G3 (Bethesda)">
        <title>Genome assembly of Hibiscus sabdariffa L. provides insights into metabolisms of medicinal natural products.</title>
        <authorList>
            <person name="Kim T."/>
        </authorList>
    </citation>
    <scope>NUCLEOTIDE SEQUENCE [LARGE SCALE GENOMIC DNA]</scope>
    <source>
        <strain evidence="1">TK-2024</strain>
        <tissue evidence="1">Old leaves</tissue>
    </source>
</reference>
<comment type="caution">
    <text evidence="1">The sequence shown here is derived from an EMBL/GenBank/DDBJ whole genome shotgun (WGS) entry which is preliminary data.</text>
</comment>
<keyword evidence="2" id="KW-1185">Reference proteome</keyword>
<protein>
    <submittedName>
        <fullName evidence="1">Uncharacterized protein</fullName>
    </submittedName>
</protein>
<name>A0ABR2CSU1_9ROSI</name>
<sequence>MSMRIEVPKVRLHMLLVISSKLGMLSQLFSSSLKLYKIGGTCLIMSPVCFMYLVERYLMVLSFFDRCFLTTKTTSAEWLIFQVGRPCSTSNSAAGMHVSEESGDRCRVEESSCTGETCSKGKKPASEATLNSKLQTENKFMKKQE</sequence>
<proteinExistence type="predicted"/>
<dbReference type="Proteomes" id="UP001472677">
    <property type="component" value="Unassembled WGS sequence"/>
</dbReference>
<organism evidence="1 2">
    <name type="scientific">Hibiscus sabdariffa</name>
    <name type="common">roselle</name>
    <dbReference type="NCBI Taxonomy" id="183260"/>
    <lineage>
        <taxon>Eukaryota</taxon>
        <taxon>Viridiplantae</taxon>
        <taxon>Streptophyta</taxon>
        <taxon>Embryophyta</taxon>
        <taxon>Tracheophyta</taxon>
        <taxon>Spermatophyta</taxon>
        <taxon>Magnoliopsida</taxon>
        <taxon>eudicotyledons</taxon>
        <taxon>Gunneridae</taxon>
        <taxon>Pentapetalae</taxon>
        <taxon>rosids</taxon>
        <taxon>malvids</taxon>
        <taxon>Malvales</taxon>
        <taxon>Malvaceae</taxon>
        <taxon>Malvoideae</taxon>
        <taxon>Hibiscus</taxon>
    </lineage>
</organism>
<gene>
    <name evidence="1" type="ORF">V6N12_056389</name>
</gene>
<evidence type="ECO:0000313" key="1">
    <source>
        <dbReference type="EMBL" id="KAK8522688.1"/>
    </source>
</evidence>
<accession>A0ABR2CSU1</accession>
<evidence type="ECO:0000313" key="2">
    <source>
        <dbReference type="Proteomes" id="UP001472677"/>
    </source>
</evidence>